<dbReference type="RefSeq" id="XP_022256814.1">
    <property type="nucleotide sequence ID" value="XM_022401106.1"/>
</dbReference>
<evidence type="ECO:0000313" key="2">
    <source>
        <dbReference type="Proteomes" id="UP000694941"/>
    </source>
</evidence>
<feature type="signal peptide" evidence="1">
    <location>
        <begin position="1"/>
        <end position="24"/>
    </location>
</feature>
<feature type="chain" id="PRO_5047238897" evidence="1">
    <location>
        <begin position="25"/>
        <end position="134"/>
    </location>
</feature>
<reference evidence="3" key="1">
    <citation type="submission" date="2025-08" db="UniProtKB">
        <authorList>
            <consortium name="RefSeq"/>
        </authorList>
    </citation>
    <scope>IDENTIFICATION</scope>
    <source>
        <tissue evidence="3">Muscle</tissue>
    </source>
</reference>
<accession>A0ABM1TLQ8</accession>
<gene>
    <name evidence="3" type="primary">LOC111089164</name>
</gene>
<evidence type="ECO:0000256" key="1">
    <source>
        <dbReference type="SAM" id="SignalP"/>
    </source>
</evidence>
<proteinExistence type="predicted"/>
<keyword evidence="2" id="KW-1185">Reference proteome</keyword>
<dbReference type="Proteomes" id="UP000694941">
    <property type="component" value="Unplaced"/>
</dbReference>
<sequence length="134" mass="14628">MKIAKAIFCLSCLAVVFLVSSAQSRYGNRGGIGYGGVGDSPYNGYEEGSHGNTGYNKPRCGYYCQLKFCNYYECFYACRLSNNCRTVTNVGIYGRRGTNNVIEVTKPVSEKVDSFNYIPPGDETTSSEGAIVFG</sequence>
<name>A0ABM1TLQ8_LIMPO</name>
<evidence type="ECO:0000313" key="3">
    <source>
        <dbReference type="RefSeq" id="XP_022256814.1"/>
    </source>
</evidence>
<protein>
    <submittedName>
        <fullName evidence="3">Uncharacterized protein LOC111089164</fullName>
    </submittedName>
</protein>
<organism evidence="2 3">
    <name type="scientific">Limulus polyphemus</name>
    <name type="common">Atlantic horseshoe crab</name>
    <dbReference type="NCBI Taxonomy" id="6850"/>
    <lineage>
        <taxon>Eukaryota</taxon>
        <taxon>Metazoa</taxon>
        <taxon>Ecdysozoa</taxon>
        <taxon>Arthropoda</taxon>
        <taxon>Chelicerata</taxon>
        <taxon>Merostomata</taxon>
        <taxon>Xiphosura</taxon>
        <taxon>Limulidae</taxon>
        <taxon>Limulus</taxon>
    </lineage>
</organism>
<keyword evidence="1" id="KW-0732">Signal</keyword>
<dbReference type="GeneID" id="111089164"/>